<dbReference type="Gene3D" id="1.10.357.10">
    <property type="entry name" value="Tetracycline Repressor, domain 2"/>
    <property type="match status" value="1"/>
</dbReference>
<protein>
    <submittedName>
        <fullName evidence="4">TetR family transcriptional regulator</fullName>
    </submittedName>
</protein>
<dbReference type="SUPFAM" id="SSF46689">
    <property type="entry name" value="Homeodomain-like"/>
    <property type="match status" value="1"/>
</dbReference>
<dbReference type="PROSITE" id="PS50977">
    <property type="entry name" value="HTH_TETR_2"/>
    <property type="match status" value="1"/>
</dbReference>
<dbReference type="Proteomes" id="UP000182945">
    <property type="component" value="Chromosome"/>
</dbReference>
<dbReference type="PANTHER" id="PTHR30328:SF54">
    <property type="entry name" value="HTH-TYPE TRANSCRIPTIONAL REPRESSOR SCO4008"/>
    <property type="match status" value="1"/>
</dbReference>
<dbReference type="InterPro" id="IPR050109">
    <property type="entry name" value="HTH-type_TetR-like_transc_reg"/>
</dbReference>
<dbReference type="Pfam" id="PF00440">
    <property type="entry name" value="TetR_N"/>
    <property type="match status" value="1"/>
</dbReference>
<evidence type="ECO:0000259" key="3">
    <source>
        <dbReference type="PROSITE" id="PS50977"/>
    </source>
</evidence>
<dbReference type="GO" id="GO:0003677">
    <property type="term" value="F:DNA binding"/>
    <property type="evidence" value="ECO:0007669"/>
    <property type="project" value="UniProtKB-UniRule"/>
</dbReference>
<keyword evidence="1 2" id="KW-0238">DNA-binding</keyword>
<dbReference type="EMBL" id="CP017962">
    <property type="protein sequence ID" value="APC46917.1"/>
    <property type="molecule type" value="Genomic_DNA"/>
</dbReference>
<evidence type="ECO:0000313" key="5">
    <source>
        <dbReference type="Proteomes" id="UP000182945"/>
    </source>
</evidence>
<evidence type="ECO:0000313" key="4">
    <source>
        <dbReference type="EMBL" id="APC46917.1"/>
    </source>
</evidence>
<dbReference type="SUPFAM" id="SSF48498">
    <property type="entry name" value="Tetracyclin repressor-like, C-terminal domain"/>
    <property type="match status" value="1"/>
</dbReference>
<dbReference type="InterPro" id="IPR001647">
    <property type="entry name" value="HTH_TetR"/>
</dbReference>
<reference evidence="4 5" key="1">
    <citation type="submission" date="2016-11" db="EMBL/GenBank/DDBJ databases">
        <title>Complete genome sequencing of Virgibacillus halodenitrificans PDB-F2.</title>
        <authorList>
            <person name="Sun Z."/>
            <person name="Zhou Y."/>
            <person name="Li H."/>
        </authorList>
    </citation>
    <scope>NUCLEOTIDE SEQUENCE [LARGE SCALE GENOMIC DNA]</scope>
    <source>
        <strain evidence="4 5">PDB-F2</strain>
    </source>
</reference>
<dbReference type="InterPro" id="IPR036271">
    <property type="entry name" value="Tet_transcr_reg_TetR-rel_C_sf"/>
</dbReference>
<evidence type="ECO:0000256" key="2">
    <source>
        <dbReference type="PROSITE-ProRule" id="PRU00335"/>
    </source>
</evidence>
<organism evidence="4 5">
    <name type="scientific">Virgibacillus halodenitrificans</name>
    <name type="common">Bacillus halodenitrificans</name>
    <dbReference type="NCBI Taxonomy" id="1482"/>
    <lineage>
        <taxon>Bacteria</taxon>
        <taxon>Bacillati</taxon>
        <taxon>Bacillota</taxon>
        <taxon>Bacilli</taxon>
        <taxon>Bacillales</taxon>
        <taxon>Bacillaceae</taxon>
        <taxon>Virgibacillus</taxon>
    </lineage>
</organism>
<name>A0AAC9IX96_VIRHA</name>
<sequence>MTEKFKKLDKAKQNRIIHAALQEFAKKGFEQASTNQIVKHAQIGKGMLFYYFTNKQELYQYLADYSLDLVMEEYLQQIDQTQSDFIERMKQAVQVKMRAFTENPHVFNFLGTILLAKEAHLSQKLERRMQELQELGNKIIYEGIDLTFFREDVDVDKAFKLLRWSIEGYQNELITQLSGKKLSELDMEPYWEEFYDYLEVLKTSFYKKQGE</sequence>
<dbReference type="PANTHER" id="PTHR30328">
    <property type="entry name" value="TRANSCRIPTIONAL REPRESSOR"/>
    <property type="match status" value="1"/>
</dbReference>
<dbReference type="Gene3D" id="1.10.10.60">
    <property type="entry name" value="Homeodomain-like"/>
    <property type="match status" value="1"/>
</dbReference>
<accession>A0AAC9IX96</accession>
<evidence type="ECO:0000256" key="1">
    <source>
        <dbReference type="ARBA" id="ARBA00023125"/>
    </source>
</evidence>
<dbReference type="KEGG" id="vhl:BME96_01345"/>
<dbReference type="InterPro" id="IPR049488">
    <property type="entry name" value="TM_1030-like_C"/>
</dbReference>
<feature type="domain" description="HTH tetR-type" evidence="3">
    <location>
        <begin position="10"/>
        <end position="70"/>
    </location>
</feature>
<dbReference type="InterPro" id="IPR023772">
    <property type="entry name" value="DNA-bd_HTH_TetR-type_CS"/>
</dbReference>
<gene>
    <name evidence="4" type="ORF">BME96_01345</name>
</gene>
<dbReference type="PROSITE" id="PS01081">
    <property type="entry name" value="HTH_TETR_1"/>
    <property type="match status" value="1"/>
</dbReference>
<dbReference type="PRINTS" id="PR00455">
    <property type="entry name" value="HTHTETR"/>
</dbReference>
<dbReference type="GO" id="GO:0006355">
    <property type="term" value="P:regulation of DNA-templated transcription"/>
    <property type="evidence" value="ECO:0007669"/>
    <property type="project" value="UniProtKB-ARBA"/>
</dbReference>
<dbReference type="AlphaFoldDB" id="A0AAC9IX96"/>
<feature type="DNA-binding region" description="H-T-H motif" evidence="2">
    <location>
        <begin position="33"/>
        <end position="52"/>
    </location>
</feature>
<dbReference type="InterPro" id="IPR009057">
    <property type="entry name" value="Homeodomain-like_sf"/>
</dbReference>
<proteinExistence type="predicted"/>
<dbReference type="Pfam" id="PF21256">
    <property type="entry name" value="TetR_C_5-like"/>
    <property type="match status" value="1"/>
</dbReference>